<keyword evidence="2 4" id="KW-0378">Hydrolase</keyword>
<name>A0A7J9UX14_9MICO</name>
<dbReference type="EMBL" id="WHPD01002049">
    <property type="protein sequence ID" value="MPV88903.1"/>
    <property type="molecule type" value="Genomic_DNA"/>
</dbReference>
<organism evidence="4 5">
    <name type="scientific">Georgenia ruanii</name>
    <dbReference type="NCBI Taxonomy" id="348442"/>
    <lineage>
        <taxon>Bacteria</taxon>
        <taxon>Bacillati</taxon>
        <taxon>Actinomycetota</taxon>
        <taxon>Actinomycetes</taxon>
        <taxon>Micrococcales</taxon>
        <taxon>Bogoriellaceae</taxon>
        <taxon>Georgenia</taxon>
    </lineage>
</organism>
<dbReference type="Gene3D" id="3.40.50.1820">
    <property type="entry name" value="alpha/beta hydrolase"/>
    <property type="match status" value="1"/>
</dbReference>
<evidence type="ECO:0000256" key="1">
    <source>
        <dbReference type="ARBA" id="ARBA00006499"/>
    </source>
</evidence>
<comment type="caution">
    <text evidence="4">The sequence shown here is derived from an EMBL/GenBank/DDBJ whole genome shotgun (WGS) entry which is preliminary data.</text>
</comment>
<dbReference type="PANTHER" id="PTHR10655:SF17">
    <property type="entry name" value="LYSOPHOSPHOLIPASE-LIKE PROTEIN 1"/>
    <property type="match status" value="1"/>
</dbReference>
<dbReference type="InterPro" id="IPR050565">
    <property type="entry name" value="LYPA1-2/EST-like"/>
</dbReference>
<dbReference type="Pfam" id="PF02230">
    <property type="entry name" value="Abhydrolase_2"/>
    <property type="match status" value="1"/>
</dbReference>
<reference evidence="4 5" key="1">
    <citation type="submission" date="2019-10" db="EMBL/GenBank/DDBJ databases">
        <title>Georgenia wutianyii sp. nov. and Georgenia yuyongxinii sp. nov. isolated from plateau pika (Ochotona curzoniae) in the Qinghai-Tibet plateau of China.</title>
        <authorList>
            <person name="Tian Z."/>
        </authorList>
    </citation>
    <scope>NUCLEOTIDE SEQUENCE [LARGE SCALE GENOMIC DNA]</scope>
    <source>
        <strain evidence="4 5">JCM 15130</strain>
    </source>
</reference>
<gene>
    <name evidence="4" type="ORF">GB882_09500</name>
</gene>
<dbReference type="InterPro" id="IPR003140">
    <property type="entry name" value="PLipase/COase/thioEstase"/>
</dbReference>
<comment type="similarity">
    <text evidence="1">Belongs to the AB hydrolase superfamily. AB hydrolase 2 family.</text>
</comment>
<dbReference type="OrthoDB" id="9780848at2"/>
<evidence type="ECO:0000259" key="3">
    <source>
        <dbReference type="Pfam" id="PF02230"/>
    </source>
</evidence>
<evidence type="ECO:0000313" key="4">
    <source>
        <dbReference type="EMBL" id="MPV88903.1"/>
    </source>
</evidence>
<evidence type="ECO:0000313" key="5">
    <source>
        <dbReference type="Proteomes" id="UP000429644"/>
    </source>
</evidence>
<feature type="domain" description="Phospholipase/carboxylesterase/thioesterase" evidence="3">
    <location>
        <begin position="23"/>
        <end position="220"/>
    </location>
</feature>
<accession>A0A7J9UX14</accession>
<sequence>MPAPVIDPDAVLWSAPPAERGGRPLLVLLHGYGSNERDLFALAQHLPPRYVVASLRGPGTNRFGHEWFALDGELAGARGHEQSSVTDRLREDGANAAARAVRAWLGELTESFTLVGLGGFSQGGAIATQVLRQDPERVAFVANLSGFVAPGEVDGDAVLAERRPPVFWARGAADEVIAPFLVERTERWLPAHATLTHRVYPGLGHGVSAQTLGDLVAFLDDRVDGGAGPAR</sequence>
<protein>
    <submittedName>
        <fullName evidence="4">Alpha/beta fold hydrolase</fullName>
    </submittedName>
</protein>
<dbReference type="AlphaFoldDB" id="A0A7J9UX14"/>
<dbReference type="GO" id="GO:0016787">
    <property type="term" value="F:hydrolase activity"/>
    <property type="evidence" value="ECO:0007669"/>
    <property type="project" value="UniProtKB-KW"/>
</dbReference>
<dbReference type="RefSeq" id="WP_152231586.1">
    <property type="nucleotide sequence ID" value="NZ_BAAAOT010000009.1"/>
</dbReference>
<dbReference type="Proteomes" id="UP000429644">
    <property type="component" value="Unassembled WGS sequence"/>
</dbReference>
<keyword evidence="5" id="KW-1185">Reference proteome</keyword>
<dbReference type="InterPro" id="IPR029058">
    <property type="entry name" value="AB_hydrolase_fold"/>
</dbReference>
<dbReference type="SUPFAM" id="SSF53474">
    <property type="entry name" value="alpha/beta-Hydrolases"/>
    <property type="match status" value="1"/>
</dbReference>
<evidence type="ECO:0000256" key="2">
    <source>
        <dbReference type="ARBA" id="ARBA00022801"/>
    </source>
</evidence>
<dbReference type="PANTHER" id="PTHR10655">
    <property type="entry name" value="LYSOPHOSPHOLIPASE-RELATED"/>
    <property type="match status" value="1"/>
</dbReference>
<proteinExistence type="inferred from homology"/>